<evidence type="ECO:0000313" key="12">
    <source>
        <dbReference type="Proteomes" id="UP001385892"/>
    </source>
</evidence>
<comment type="caution">
    <text evidence="11">The sequence shown here is derived from an EMBL/GenBank/DDBJ whole genome shotgun (WGS) entry which is preliminary data.</text>
</comment>
<gene>
    <name evidence="11" type="ORF">WKW82_04985</name>
</gene>
<dbReference type="PANTHER" id="PTHR43706:SF47">
    <property type="entry name" value="EXTERNAL NADH-UBIQUINONE OXIDOREDUCTASE 1, MITOCHONDRIAL-RELATED"/>
    <property type="match status" value="1"/>
</dbReference>
<comment type="similarity">
    <text evidence="1">Belongs to the NADH dehydrogenase family.</text>
</comment>
<keyword evidence="6 11" id="KW-0560">Oxidoreductase</keyword>
<evidence type="ECO:0000256" key="8">
    <source>
        <dbReference type="ARBA" id="ARBA00047599"/>
    </source>
</evidence>
<protein>
    <recommendedName>
        <fullName evidence="2">NADH:ubiquinone reductase (non-electrogenic)</fullName>
        <ecNumber evidence="2">1.6.5.9</ecNumber>
    </recommendedName>
</protein>
<dbReference type="SUPFAM" id="SSF51905">
    <property type="entry name" value="FAD/NAD(P)-binding domain"/>
    <property type="match status" value="1"/>
</dbReference>
<reference evidence="11 12" key="1">
    <citation type="submission" date="2024-03" db="EMBL/GenBank/DDBJ databases">
        <title>Novel species of the genus Variovorax.</title>
        <authorList>
            <person name="Liu Q."/>
            <person name="Xin Y.-H."/>
        </authorList>
    </citation>
    <scope>NUCLEOTIDE SEQUENCE [LARGE SCALE GENOMIC DNA]</scope>
    <source>
        <strain evidence="11 12">KACC 18900</strain>
    </source>
</reference>
<evidence type="ECO:0000256" key="5">
    <source>
        <dbReference type="ARBA" id="ARBA00022946"/>
    </source>
</evidence>
<dbReference type="InterPro" id="IPR045024">
    <property type="entry name" value="NDH-2"/>
</dbReference>
<evidence type="ECO:0000313" key="11">
    <source>
        <dbReference type="EMBL" id="MEJ8845986.1"/>
    </source>
</evidence>
<organism evidence="11 12">
    <name type="scientific">Variovorax rhizosphaerae</name>
    <dbReference type="NCBI Taxonomy" id="1836200"/>
    <lineage>
        <taxon>Bacteria</taxon>
        <taxon>Pseudomonadati</taxon>
        <taxon>Pseudomonadota</taxon>
        <taxon>Betaproteobacteria</taxon>
        <taxon>Burkholderiales</taxon>
        <taxon>Comamonadaceae</taxon>
        <taxon>Variovorax</taxon>
    </lineage>
</organism>
<keyword evidence="9" id="KW-0472">Membrane</keyword>
<keyword evidence="7" id="KW-0520">NAD</keyword>
<keyword evidence="12" id="KW-1185">Reference proteome</keyword>
<dbReference type="EMBL" id="JBBKZT010000002">
    <property type="protein sequence ID" value="MEJ8845986.1"/>
    <property type="molecule type" value="Genomic_DNA"/>
</dbReference>
<dbReference type="InterPro" id="IPR023753">
    <property type="entry name" value="FAD/NAD-binding_dom"/>
</dbReference>
<dbReference type="EC" id="1.6.5.9" evidence="2"/>
<dbReference type="InterPro" id="IPR054585">
    <property type="entry name" value="NDH2-like_C"/>
</dbReference>
<keyword evidence="9" id="KW-0812">Transmembrane</keyword>
<dbReference type="PANTHER" id="PTHR43706">
    <property type="entry name" value="NADH DEHYDROGENASE"/>
    <property type="match status" value="1"/>
</dbReference>
<evidence type="ECO:0000256" key="4">
    <source>
        <dbReference type="ARBA" id="ARBA00022827"/>
    </source>
</evidence>
<dbReference type="PROSITE" id="PS50006">
    <property type="entry name" value="FHA_DOMAIN"/>
    <property type="match status" value="1"/>
</dbReference>
<evidence type="ECO:0000256" key="7">
    <source>
        <dbReference type="ARBA" id="ARBA00023027"/>
    </source>
</evidence>
<proteinExistence type="inferred from homology"/>
<dbReference type="PRINTS" id="PR00411">
    <property type="entry name" value="PNDRDTASEI"/>
</dbReference>
<dbReference type="Pfam" id="PF07992">
    <property type="entry name" value="Pyr_redox_2"/>
    <property type="match status" value="1"/>
</dbReference>
<evidence type="ECO:0000256" key="9">
    <source>
        <dbReference type="SAM" id="Phobius"/>
    </source>
</evidence>
<evidence type="ECO:0000256" key="1">
    <source>
        <dbReference type="ARBA" id="ARBA00005272"/>
    </source>
</evidence>
<feature type="transmembrane region" description="Helical" evidence="9">
    <location>
        <begin position="396"/>
        <end position="414"/>
    </location>
</feature>
<dbReference type="InterPro" id="IPR036188">
    <property type="entry name" value="FAD/NAD-bd_sf"/>
</dbReference>
<dbReference type="Gene3D" id="3.50.50.100">
    <property type="match status" value="1"/>
</dbReference>
<dbReference type="PRINTS" id="PR00368">
    <property type="entry name" value="FADPNR"/>
</dbReference>
<dbReference type="Proteomes" id="UP001385892">
    <property type="component" value="Unassembled WGS sequence"/>
</dbReference>
<keyword evidence="3" id="KW-0285">Flavoprotein</keyword>
<name>A0ABU8WEX6_9BURK</name>
<comment type="catalytic activity">
    <reaction evidence="8">
        <text>a quinone + NADH + H(+) = a quinol + NAD(+)</text>
        <dbReference type="Rhea" id="RHEA:46160"/>
        <dbReference type="ChEBI" id="CHEBI:15378"/>
        <dbReference type="ChEBI" id="CHEBI:24646"/>
        <dbReference type="ChEBI" id="CHEBI:57540"/>
        <dbReference type="ChEBI" id="CHEBI:57945"/>
        <dbReference type="ChEBI" id="CHEBI:132124"/>
        <dbReference type="EC" id="1.6.5.9"/>
    </reaction>
</comment>
<sequence length="453" mass="48575">MSTPSSPTARPHIVIIGCGFGGLEATRALQRADVDITVIERTNHHLFQPLLYQVATAGLAAPSISAPARTLFRNQRNVTTLMGEVSGFAPATREVILADGHRIVYDHLVVAAGTTHSYFGHDDWAAHAPGLKTLADAFTVRGKVLFAFEAAERESDPEKRRAMLTFCVIGAGPTGVEMAGTMVEIARHTLKGEFRHIDPADSRVLLIEGGSRVLQAMPESLSHKAQVHLEELGVEVQLGAKVTAIDANGLSFQTGGGADGTPANVQRIDSHCVVWAAGVTGSPLGRGLGEALGMSVDRAGRLKVEPDLSLAGHPEISVVGDLAAAMSYHKGKEPKPVPGVSPGAKQMGRTAAANILRRLNGQPTEQFRYADYGNLATIGRNAAVVDLSTPLGPLRFSGRMAWLFWLFAHVYFLIGFRNRLIVLMDWASAYGTYQRSARVVPETLPEHRPANHT</sequence>
<evidence type="ECO:0000256" key="3">
    <source>
        <dbReference type="ARBA" id="ARBA00022630"/>
    </source>
</evidence>
<accession>A0ABU8WEX6</accession>
<dbReference type="GO" id="GO:0016491">
    <property type="term" value="F:oxidoreductase activity"/>
    <property type="evidence" value="ECO:0007669"/>
    <property type="project" value="UniProtKB-KW"/>
</dbReference>
<keyword evidence="5" id="KW-0809">Transit peptide</keyword>
<dbReference type="Pfam" id="PF22366">
    <property type="entry name" value="NDH2_C"/>
    <property type="match status" value="1"/>
</dbReference>
<feature type="domain" description="FHA" evidence="10">
    <location>
        <begin position="376"/>
        <end position="439"/>
    </location>
</feature>
<evidence type="ECO:0000256" key="2">
    <source>
        <dbReference type="ARBA" id="ARBA00012637"/>
    </source>
</evidence>
<keyword evidence="4" id="KW-0274">FAD</keyword>
<dbReference type="RefSeq" id="WP_340341142.1">
    <property type="nucleotide sequence ID" value="NZ_JBBKZT010000002.1"/>
</dbReference>
<dbReference type="InterPro" id="IPR000253">
    <property type="entry name" value="FHA_dom"/>
</dbReference>
<keyword evidence="9" id="KW-1133">Transmembrane helix</keyword>
<evidence type="ECO:0000259" key="10">
    <source>
        <dbReference type="PROSITE" id="PS50006"/>
    </source>
</evidence>
<evidence type="ECO:0000256" key="6">
    <source>
        <dbReference type="ARBA" id="ARBA00023002"/>
    </source>
</evidence>